<dbReference type="InterPro" id="IPR052895">
    <property type="entry name" value="HetReg/Transcr_Mod"/>
</dbReference>
<dbReference type="OrthoDB" id="2157530at2759"/>
<comment type="caution">
    <text evidence="2">The sequence shown here is derived from an EMBL/GenBank/DDBJ whole genome shotgun (WGS) entry which is preliminary data.</text>
</comment>
<dbReference type="STRING" id="183478.A0A364N9H7"/>
<gene>
    <name evidence="2" type="ORF">DDE83_002691</name>
</gene>
<accession>A0A364N9H7</accession>
<dbReference type="EMBL" id="QGDH01000028">
    <property type="protein sequence ID" value="RAR13959.1"/>
    <property type="molecule type" value="Genomic_DNA"/>
</dbReference>
<dbReference type="Proteomes" id="UP000249619">
    <property type="component" value="Unassembled WGS sequence"/>
</dbReference>
<protein>
    <submittedName>
        <fullName evidence="2">Heterokaryon incompatibility</fullName>
    </submittedName>
</protein>
<sequence length="408" mass="47240">MSDDTLYSLLPHRRAIRLLRIKTGTGEEDIQITLETFDLDSKTQFTALSYVWGDATSPCEIICNGHTKSITRNLWGVLSQLQKQWFNCLLWVDAICINQEDKEEKSFQVAMMRDIYRRAAKVIFWLGQQERYDEEAINLMRSFSKRITWTGSILQPSQLQVERNNLHRVSRFLACKFRSPGSSDLPSWVPDWKPIGFNFVPLTRYYTGTATFTRSYHHATVKDKLCRFFHPQLRTSALKDFAVQWHLVLPHVGLLDKNSEVDRLDRHSLDWPCEGIPRSDYPWFYICSVAAVRQLYMRKTGNDAPPQSFVKYQYHAISIGCSHEARSSSKTRRMRSSHHCFAVSIADRKAIRVLRKLRILELDQNFGGHYMTARDQVDLGRIALTVFEAAGAAVDEQALISRVPWNMP</sequence>
<reference evidence="3" key="1">
    <citation type="submission" date="2018-05" db="EMBL/GenBank/DDBJ databases">
        <title>Draft genome sequence of Stemphylium lycopersici strain CIDEFI 213.</title>
        <authorList>
            <person name="Medina R."/>
            <person name="Franco M.E.E."/>
            <person name="Lucentini C.G."/>
            <person name="Saparrat M.C.N."/>
            <person name="Balatti P.A."/>
        </authorList>
    </citation>
    <scope>NUCLEOTIDE SEQUENCE [LARGE SCALE GENOMIC DNA]</scope>
    <source>
        <strain evidence="3">CIDEFI 213</strain>
    </source>
</reference>
<proteinExistence type="predicted"/>
<name>A0A364N9H7_STELY</name>
<dbReference type="Gene3D" id="1.10.10.10">
    <property type="entry name" value="Winged helix-like DNA-binding domain superfamily/Winged helix DNA-binding domain"/>
    <property type="match status" value="1"/>
</dbReference>
<dbReference type="PANTHER" id="PTHR24148:SF64">
    <property type="entry name" value="HETEROKARYON INCOMPATIBILITY DOMAIN-CONTAINING PROTEIN"/>
    <property type="match status" value="1"/>
</dbReference>
<feature type="domain" description="Heterokaryon incompatibility" evidence="1">
    <location>
        <begin position="45"/>
        <end position="147"/>
    </location>
</feature>
<evidence type="ECO:0000313" key="3">
    <source>
        <dbReference type="Proteomes" id="UP000249619"/>
    </source>
</evidence>
<dbReference type="AlphaFoldDB" id="A0A364N9H7"/>
<dbReference type="InterPro" id="IPR036388">
    <property type="entry name" value="WH-like_DNA-bd_sf"/>
</dbReference>
<evidence type="ECO:0000259" key="1">
    <source>
        <dbReference type="Pfam" id="PF06985"/>
    </source>
</evidence>
<dbReference type="PANTHER" id="PTHR24148">
    <property type="entry name" value="ANKYRIN REPEAT DOMAIN-CONTAINING PROTEIN 39 HOMOLOG-RELATED"/>
    <property type="match status" value="1"/>
</dbReference>
<organism evidence="2 3">
    <name type="scientific">Stemphylium lycopersici</name>
    <name type="common">Tomato gray leaf spot disease fungus</name>
    <name type="synonym">Thyrospora lycopersici</name>
    <dbReference type="NCBI Taxonomy" id="183478"/>
    <lineage>
        <taxon>Eukaryota</taxon>
        <taxon>Fungi</taxon>
        <taxon>Dikarya</taxon>
        <taxon>Ascomycota</taxon>
        <taxon>Pezizomycotina</taxon>
        <taxon>Dothideomycetes</taxon>
        <taxon>Pleosporomycetidae</taxon>
        <taxon>Pleosporales</taxon>
        <taxon>Pleosporineae</taxon>
        <taxon>Pleosporaceae</taxon>
        <taxon>Stemphylium</taxon>
    </lineage>
</organism>
<keyword evidence="3" id="KW-1185">Reference proteome</keyword>
<dbReference type="InterPro" id="IPR010730">
    <property type="entry name" value="HET"/>
</dbReference>
<dbReference type="Pfam" id="PF06985">
    <property type="entry name" value="HET"/>
    <property type="match status" value="1"/>
</dbReference>
<evidence type="ECO:0000313" key="2">
    <source>
        <dbReference type="EMBL" id="RAR13959.1"/>
    </source>
</evidence>